<dbReference type="EMBL" id="JAAGNX010000003">
    <property type="protein sequence ID" value="NDV63427.1"/>
    <property type="molecule type" value="Genomic_DNA"/>
</dbReference>
<accession>A0A6B2M5L8</accession>
<dbReference type="Proteomes" id="UP000478417">
    <property type="component" value="Unassembled WGS sequence"/>
</dbReference>
<reference evidence="1 2" key="1">
    <citation type="submission" date="2020-02" db="EMBL/GenBank/DDBJ databases">
        <title>Albibacoteraceae fam. nov., the first described family within the subdivision 4 Verrucomicrobia.</title>
        <authorList>
            <person name="Xi F."/>
        </authorList>
    </citation>
    <scope>NUCLEOTIDE SEQUENCE [LARGE SCALE GENOMIC DNA]</scope>
    <source>
        <strain evidence="1 2">CK1056</strain>
    </source>
</reference>
<name>A0A6B2M5L8_9BACT</name>
<keyword evidence="2" id="KW-1185">Reference proteome</keyword>
<sequence length="488" mass="54761">MRIARFRARFTGLLFTVVLFLATLATARQHLVEIQTSHNRWPDPEADCQASPLVWPALPNIIVQVLKDGAPVALVRTERGRDPETNTHLALAYVTLEPGTYSVRAWDMTGGSEVVAAAVRGRNDLHPGSITPPYGDFRLFIHDDSAYDGDYYKWDFRAIIGICPGAAVTGGNSPVIKSVDAPGVWIAEDTYQVEITYEDPDGDITWIQFLEVNPFEPGLRVFDEYDPGVSGSKEGIIYRNTGCTAIDFPPDFTSGKAGFLVRLRDSESNVGQNQFFYTCSRDPATITPPPGGYSMDGQWDTELGKLEASQSGDGVAGSFAMDGAEARFDGVLDGQTVFGTWSRAPSFGPPDDCGDLCLTIHPDGTEFMAVYRVGFTSDDWQTLSGRKSLWTGAIGLANNWFWLDWFGYFNVAHESWTYHQQNHWLHPIGDNPENIVFWDSGMEAFWWTSSSFYPFAFRFSDGCWLYYQKDSMDPRRFYNYCTLSWEEW</sequence>
<comment type="caution">
    <text evidence="1">The sequence shown here is derived from an EMBL/GenBank/DDBJ whole genome shotgun (WGS) entry which is preliminary data.</text>
</comment>
<protein>
    <submittedName>
        <fullName evidence="1">Uncharacterized protein</fullName>
    </submittedName>
</protein>
<proteinExistence type="predicted"/>
<dbReference type="RefSeq" id="WP_163966988.1">
    <property type="nucleotide sequence ID" value="NZ_JAAGNX010000003.1"/>
</dbReference>
<evidence type="ECO:0000313" key="2">
    <source>
        <dbReference type="Proteomes" id="UP000478417"/>
    </source>
</evidence>
<gene>
    <name evidence="1" type="ORF">G0Q06_13255</name>
</gene>
<organism evidence="1 2">
    <name type="scientific">Oceanipulchritudo coccoides</name>
    <dbReference type="NCBI Taxonomy" id="2706888"/>
    <lineage>
        <taxon>Bacteria</taxon>
        <taxon>Pseudomonadati</taxon>
        <taxon>Verrucomicrobiota</taxon>
        <taxon>Opitutia</taxon>
        <taxon>Puniceicoccales</taxon>
        <taxon>Oceanipulchritudinaceae</taxon>
        <taxon>Oceanipulchritudo</taxon>
    </lineage>
</organism>
<evidence type="ECO:0000313" key="1">
    <source>
        <dbReference type="EMBL" id="NDV63427.1"/>
    </source>
</evidence>
<dbReference type="AlphaFoldDB" id="A0A6B2M5L8"/>